<evidence type="ECO:0000313" key="2">
    <source>
        <dbReference type="Proteomes" id="UP000183365"/>
    </source>
</evidence>
<dbReference type="OrthoDB" id="5778525at2759"/>
<keyword evidence="2" id="KW-1185">Reference proteome</keyword>
<sequence length="175" mass="20610">MGKESKTYEKEGKKLKKQLLTDEVKKKNHIESEHRRRNMIKEKHNKLISMVPKLDINHPVYKSSIERIRSLCSSDETLHETNDENENSIYDKTEFNPDLEFVFQNSSKNNDPEKQIELLKQAIHAERSIYKLTGEYLIEENTKNIQLKGFLQYLINNGHLSDDIEKYNAALKFLS</sequence>
<dbReference type="SUPFAM" id="SSF47459">
    <property type="entry name" value="HLH, helix-loop-helix DNA-binding domain"/>
    <property type="match status" value="1"/>
</dbReference>
<protein>
    <recommendedName>
        <fullName evidence="3">BHLH domain-containing protein</fullName>
    </recommendedName>
</protein>
<evidence type="ECO:0000313" key="1">
    <source>
        <dbReference type="EMBL" id="SGZ38778.1"/>
    </source>
</evidence>
<accession>A0A1L0AWY1</accession>
<proteinExistence type="predicted"/>
<reference evidence="2" key="1">
    <citation type="submission" date="2016-11" db="EMBL/GenBank/DDBJ databases">
        <authorList>
            <person name="Guldener U."/>
        </authorList>
    </citation>
    <scope>NUCLEOTIDE SEQUENCE [LARGE SCALE GENOMIC DNA]</scope>
</reference>
<gene>
    <name evidence="1" type="ORF">HGUI_00978</name>
</gene>
<dbReference type="InterPro" id="IPR036638">
    <property type="entry name" value="HLH_DNA-bd_sf"/>
</dbReference>
<organism evidence="1 2">
    <name type="scientific">Hanseniaspora guilliermondii</name>
    <dbReference type="NCBI Taxonomy" id="56406"/>
    <lineage>
        <taxon>Eukaryota</taxon>
        <taxon>Fungi</taxon>
        <taxon>Dikarya</taxon>
        <taxon>Ascomycota</taxon>
        <taxon>Saccharomycotina</taxon>
        <taxon>Saccharomycetes</taxon>
        <taxon>Saccharomycodales</taxon>
        <taxon>Saccharomycodaceae</taxon>
        <taxon>Hanseniaspora</taxon>
    </lineage>
</organism>
<dbReference type="EMBL" id="FQNF01000012">
    <property type="protein sequence ID" value="SGZ38778.1"/>
    <property type="molecule type" value="Genomic_DNA"/>
</dbReference>
<dbReference type="GO" id="GO:0046983">
    <property type="term" value="F:protein dimerization activity"/>
    <property type="evidence" value="ECO:0007669"/>
    <property type="project" value="InterPro"/>
</dbReference>
<dbReference type="Proteomes" id="UP000183365">
    <property type="component" value="Unassembled WGS sequence"/>
</dbReference>
<evidence type="ECO:0008006" key="3">
    <source>
        <dbReference type="Google" id="ProtNLM"/>
    </source>
</evidence>
<dbReference type="AlphaFoldDB" id="A0A1L0AWY1"/>
<dbReference type="VEuPathDB" id="FungiDB:HGUI_00978"/>
<dbReference type="Gene3D" id="4.10.280.10">
    <property type="entry name" value="Helix-loop-helix DNA-binding domain"/>
    <property type="match status" value="1"/>
</dbReference>
<name>A0A1L0AWY1_9ASCO</name>